<dbReference type="AlphaFoldDB" id="A0A8J5UYP8"/>
<organism evidence="1 2">
    <name type="scientific">Cotesia typhae</name>
    <dbReference type="NCBI Taxonomy" id="2053667"/>
    <lineage>
        <taxon>Eukaryota</taxon>
        <taxon>Metazoa</taxon>
        <taxon>Ecdysozoa</taxon>
        <taxon>Arthropoda</taxon>
        <taxon>Hexapoda</taxon>
        <taxon>Insecta</taxon>
        <taxon>Pterygota</taxon>
        <taxon>Neoptera</taxon>
        <taxon>Endopterygota</taxon>
        <taxon>Hymenoptera</taxon>
        <taxon>Apocrita</taxon>
        <taxon>Ichneumonoidea</taxon>
        <taxon>Braconidae</taxon>
        <taxon>Microgastrinae</taxon>
        <taxon>Cotesia</taxon>
    </lineage>
</organism>
<evidence type="ECO:0000313" key="1">
    <source>
        <dbReference type="EMBL" id="KAG8037861.1"/>
    </source>
</evidence>
<evidence type="ECO:0000313" key="2">
    <source>
        <dbReference type="Proteomes" id="UP000729913"/>
    </source>
</evidence>
<comment type="caution">
    <text evidence="1">The sequence shown here is derived from an EMBL/GenBank/DDBJ whole genome shotgun (WGS) entry which is preliminary data.</text>
</comment>
<accession>A0A8J5UYP8</accession>
<dbReference type="Proteomes" id="UP000729913">
    <property type="component" value="Unassembled WGS sequence"/>
</dbReference>
<reference evidence="1" key="2">
    <citation type="submission" date="2021-04" db="EMBL/GenBank/DDBJ databases">
        <title>Genome-wide patterns of bracovirus chromosomal integration into multiple host tissues during parasitism.</title>
        <authorList>
            <person name="Chebbi M.A.C."/>
        </authorList>
    </citation>
    <scope>NUCLEOTIDE SEQUENCE</scope>
    <source>
        <tissue evidence="1">Whole body</tissue>
    </source>
</reference>
<protein>
    <submittedName>
        <fullName evidence="1">Uncharacterized protein</fullName>
    </submittedName>
</protein>
<reference evidence="1" key="1">
    <citation type="submission" date="2020-03" db="EMBL/GenBank/DDBJ databases">
        <authorList>
            <person name="Chebbi M.A."/>
            <person name="Drezen J.M."/>
        </authorList>
    </citation>
    <scope>NUCLEOTIDE SEQUENCE</scope>
    <source>
        <tissue evidence="1">Whole body</tissue>
    </source>
</reference>
<sequence length="64" mass="7492">MLSYLVYVFHRSTLVSSPSFAYKLHPTRRINIYHLIKPEPFLSQELIPVSKFLGLYGICYKEGE</sequence>
<name>A0A8J5UYP8_9HYME</name>
<proteinExistence type="predicted"/>
<gene>
    <name evidence="1" type="ORF">G9C98_006072</name>
</gene>
<dbReference type="EMBL" id="JAAOIC020000047">
    <property type="protein sequence ID" value="KAG8037861.1"/>
    <property type="molecule type" value="Genomic_DNA"/>
</dbReference>
<keyword evidence="2" id="KW-1185">Reference proteome</keyword>